<protein>
    <submittedName>
        <fullName evidence="2">Prolyl oligopeptidase family serine peptidase</fullName>
    </submittedName>
</protein>
<evidence type="ECO:0000313" key="2">
    <source>
        <dbReference type="RefSeq" id="WP_028312588.1"/>
    </source>
</evidence>
<organism evidence="1 2">
    <name type="scientific">Derxia gummosa DSM 723</name>
    <dbReference type="NCBI Taxonomy" id="1121388"/>
    <lineage>
        <taxon>Bacteria</taxon>
        <taxon>Pseudomonadati</taxon>
        <taxon>Pseudomonadota</taxon>
        <taxon>Betaproteobacteria</taxon>
        <taxon>Burkholderiales</taxon>
        <taxon>Alcaligenaceae</taxon>
        <taxon>Derxia</taxon>
    </lineage>
</organism>
<dbReference type="Proteomes" id="UP000675920">
    <property type="component" value="Unplaced"/>
</dbReference>
<accession>A0AC36KFC2</accession>
<proteinExistence type="predicted"/>
<sequence length="736" mass="81842">MAGPPQHNAAMTDPFLHLEAVDSPEALAWVRERNALTEAELTADPRYARIRAELLRVMNSPDRIPDVTRRGAFFYNFWRDEQHKRGLWRRTSFDDWRQPQPTWETVLDLDALGAAEGENWVWAGASALGPDYRRCLVHLSRGGADATVIREFDLVEKRFVEGGFALPEAKSDIEWIDENTVFVGTDFGPGSLTRSGYVRVIKRWKRGTPLDAAETVFEGDEEDVSVGVMVDRTPGWERTIFTRSLDFYREETWLELRVDGANPAAADDGAPAGVTGQAAGVTATKRASVSGLDVPAGRAPGRRVKLDLPDDASADFWERTLLVTLRSDWELADSRYLAGSLLAIDADAFLAGARDFTILFTPTDTRSLDDYDTTATHLLMTVLDNVAGRLEAWHRHDDGTWTRREIEAPHPGTLDLGSLHDPEIADDPFSERWLLDYTDFLTPDSLWLCSTANDERELLKRSPQWFDAEGMRVEQLFATSEDGTQVPYFVVWPKGATADGANPTLLYGYGGFEISLAPEYAPDRGLVWHKDGGVFVVANIRGGGEFGPEWHEAAVEEGKQASYDDFIAVAEDLIARGITSPRHLGIMGGSNGGLLVGAVMVQRPDLFNAVVCQVPLLDMKRYHLLLAGASWMAEYGNPDDPEHWEFIADYSPYHNVEPDAVYPRPLFTTSTRDDRVHPGHARKMAALMLSQGHDLLYFENTEGGHGGAADNEQHAHLGALEYVYLWQRLGRVLSAG</sequence>
<dbReference type="RefSeq" id="WP_028312588.1">
    <property type="nucleotide sequence ID" value="NZ_KI519499.1"/>
</dbReference>
<reference evidence="2" key="1">
    <citation type="submission" date="2025-08" db="UniProtKB">
        <authorList>
            <consortium name="RefSeq"/>
        </authorList>
    </citation>
    <scope>IDENTIFICATION</scope>
</reference>
<evidence type="ECO:0000313" key="1">
    <source>
        <dbReference type="Proteomes" id="UP000675920"/>
    </source>
</evidence>
<keyword evidence="1" id="KW-1185">Reference proteome</keyword>
<name>A0AC36KFC2_9BURK</name>